<accession>A0A089LVC2</accession>
<dbReference type="KEGG" id="pste:PSTEL_22435"/>
<gene>
    <name evidence="9" type="ORF">PSTEL_22435</name>
</gene>
<keyword evidence="4 7" id="KW-0812">Transmembrane</keyword>
<dbReference type="InterPro" id="IPR036259">
    <property type="entry name" value="MFS_trans_sf"/>
</dbReference>
<name>A0A089LVC2_9BACL</name>
<dbReference type="Proteomes" id="UP000029507">
    <property type="component" value="Chromosome"/>
</dbReference>
<dbReference type="HOGENOM" id="CLU_001265_10_14_9"/>
<sequence length="424" mass="43925">MKTALWLYLFLFLAYFDLHAQYPILTPFAVSLGAGPAFIGWMMGMYSLTHLPGNLLAGVLIDRKGSRRFIVGSLVAAGAVLLLQAYAQVPWHLLLFRAASGFAIAFLSPACLSLLASLSRDPVKQGKYMSGQGIVHTLASVLSPAAGAFIVAKAGFSGTFLSLGWLLVATGVMAYFSLPRVPKPKPAGALSTGEASALAGQHGSADEDVPHAKTGLGGAASAYPAIADDAEAPGVRQPFSLRYFLLPFFVACAQGVLFFELPLSQATKGNGGILSTGILLSLLSLGALVTLSMLFLNLLPPIPRIGAALLGMALCFFALAAMPAVPPAAVLFLLGTAKGVLFPAMASLFIGISGPGRLGRTFSLQSIATSLGAFAGPVAAGQLRYAVSPYFIGFLLLMTALLLLPRPNAGRLSSASPDLNGRTA</sequence>
<evidence type="ECO:0000256" key="5">
    <source>
        <dbReference type="ARBA" id="ARBA00022989"/>
    </source>
</evidence>
<evidence type="ECO:0000256" key="1">
    <source>
        <dbReference type="ARBA" id="ARBA00004651"/>
    </source>
</evidence>
<dbReference type="OrthoDB" id="2957734at2"/>
<dbReference type="EMBL" id="CP009286">
    <property type="protein sequence ID" value="AIQ65461.1"/>
    <property type="molecule type" value="Genomic_DNA"/>
</dbReference>
<keyword evidence="2" id="KW-0813">Transport</keyword>
<organism evidence="9 10">
    <name type="scientific">Paenibacillus stellifer</name>
    <dbReference type="NCBI Taxonomy" id="169760"/>
    <lineage>
        <taxon>Bacteria</taxon>
        <taxon>Bacillati</taxon>
        <taxon>Bacillota</taxon>
        <taxon>Bacilli</taxon>
        <taxon>Bacillales</taxon>
        <taxon>Paenibacillaceae</taxon>
        <taxon>Paenibacillus</taxon>
    </lineage>
</organism>
<feature type="transmembrane region" description="Helical" evidence="7">
    <location>
        <begin position="273"/>
        <end position="298"/>
    </location>
</feature>
<dbReference type="RefSeq" id="WP_038698540.1">
    <property type="nucleotide sequence ID" value="NZ_CP009286.1"/>
</dbReference>
<dbReference type="InterPro" id="IPR050171">
    <property type="entry name" value="MFS_Transporters"/>
</dbReference>
<comment type="subcellular location">
    <subcellularLocation>
        <location evidence="1">Cell membrane</location>
        <topology evidence="1">Multi-pass membrane protein</topology>
    </subcellularLocation>
</comment>
<dbReference type="Gene3D" id="1.20.1250.20">
    <property type="entry name" value="MFS general substrate transporter like domains"/>
    <property type="match status" value="1"/>
</dbReference>
<dbReference type="STRING" id="169760.PSTEL_22435"/>
<dbReference type="PANTHER" id="PTHR23517">
    <property type="entry name" value="RESISTANCE PROTEIN MDTM, PUTATIVE-RELATED-RELATED"/>
    <property type="match status" value="1"/>
</dbReference>
<feature type="transmembrane region" description="Helical" evidence="7">
    <location>
        <begin position="69"/>
        <end position="87"/>
    </location>
</feature>
<feature type="transmembrane region" description="Helical" evidence="7">
    <location>
        <begin position="328"/>
        <end position="350"/>
    </location>
</feature>
<dbReference type="PROSITE" id="PS50850">
    <property type="entry name" value="MFS"/>
    <property type="match status" value="1"/>
</dbReference>
<feature type="transmembrane region" description="Helical" evidence="7">
    <location>
        <begin position="93"/>
        <end position="116"/>
    </location>
</feature>
<dbReference type="InterPro" id="IPR011701">
    <property type="entry name" value="MFS"/>
</dbReference>
<feature type="transmembrane region" description="Helical" evidence="7">
    <location>
        <begin position="305"/>
        <end position="322"/>
    </location>
</feature>
<feature type="transmembrane region" description="Helical" evidence="7">
    <location>
        <begin position="128"/>
        <end position="152"/>
    </location>
</feature>
<evidence type="ECO:0000256" key="6">
    <source>
        <dbReference type="ARBA" id="ARBA00023136"/>
    </source>
</evidence>
<dbReference type="GO" id="GO:0005886">
    <property type="term" value="C:plasma membrane"/>
    <property type="evidence" value="ECO:0007669"/>
    <property type="project" value="UniProtKB-SubCell"/>
</dbReference>
<keyword evidence="5 7" id="KW-1133">Transmembrane helix</keyword>
<feature type="transmembrane region" description="Helical" evidence="7">
    <location>
        <begin position="386"/>
        <end position="404"/>
    </location>
</feature>
<dbReference type="InterPro" id="IPR020846">
    <property type="entry name" value="MFS_dom"/>
</dbReference>
<dbReference type="Pfam" id="PF07690">
    <property type="entry name" value="MFS_1"/>
    <property type="match status" value="1"/>
</dbReference>
<keyword evidence="3" id="KW-1003">Cell membrane</keyword>
<evidence type="ECO:0000313" key="10">
    <source>
        <dbReference type="Proteomes" id="UP000029507"/>
    </source>
</evidence>
<dbReference type="SUPFAM" id="SSF103473">
    <property type="entry name" value="MFS general substrate transporter"/>
    <property type="match status" value="1"/>
</dbReference>
<evidence type="ECO:0000256" key="4">
    <source>
        <dbReference type="ARBA" id="ARBA00022692"/>
    </source>
</evidence>
<evidence type="ECO:0000256" key="2">
    <source>
        <dbReference type="ARBA" id="ARBA00022448"/>
    </source>
</evidence>
<proteinExistence type="predicted"/>
<reference evidence="9 10" key="1">
    <citation type="submission" date="2014-08" db="EMBL/GenBank/DDBJ databases">
        <title>Comparative genomics of the Paenibacillus odorifer group.</title>
        <authorList>
            <person name="den Bakker H.C."/>
            <person name="Tsai Y.-C."/>
            <person name="Martin N."/>
            <person name="Korlach J."/>
            <person name="Wiedmann M."/>
        </authorList>
    </citation>
    <scope>NUCLEOTIDE SEQUENCE [LARGE SCALE GENOMIC DNA]</scope>
    <source>
        <strain evidence="9 10">DSM 14472</strain>
    </source>
</reference>
<keyword evidence="10" id="KW-1185">Reference proteome</keyword>
<feature type="transmembrane region" description="Helical" evidence="7">
    <location>
        <begin position="243"/>
        <end position="261"/>
    </location>
</feature>
<evidence type="ECO:0000256" key="7">
    <source>
        <dbReference type="SAM" id="Phobius"/>
    </source>
</evidence>
<feature type="transmembrane region" description="Helical" evidence="7">
    <location>
        <begin position="362"/>
        <end position="380"/>
    </location>
</feature>
<evidence type="ECO:0000313" key="9">
    <source>
        <dbReference type="EMBL" id="AIQ65461.1"/>
    </source>
</evidence>
<feature type="domain" description="Major facilitator superfamily (MFS) profile" evidence="8">
    <location>
        <begin position="3"/>
        <end position="411"/>
    </location>
</feature>
<dbReference type="AlphaFoldDB" id="A0A089LVC2"/>
<evidence type="ECO:0000259" key="8">
    <source>
        <dbReference type="PROSITE" id="PS50850"/>
    </source>
</evidence>
<protein>
    <submittedName>
        <fullName evidence="9">MFS transporter</fullName>
    </submittedName>
</protein>
<evidence type="ECO:0000256" key="3">
    <source>
        <dbReference type="ARBA" id="ARBA00022475"/>
    </source>
</evidence>
<feature type="transmembrane region" description="Helical" evidence="7">
    <location>
        <begin position="158"/>
        <end position="178"/>
    </location>
</feature>
<dbReference type="GO" id="GO:0022857">
    <property type="term" value="F:transmembrane transporter activity"/>
    <property type="evidence" value="ECO:0007669"/>
    <property type="project" value="InterPro"/>
</dbReference>
<keyword evidence="6 7" id="KW-0472">Membrane</keyword>